<comment type="subcellular location">
    <subcellularLocation>
        <location evidence="1">Golgi apparatus membrane</location>
        <topology evidence="1">Single-pass type II membrane protein</topology>
    </subcellularLocation>
</comment>
<evidence type="ECO:0000256" key="11">
    <source>
        <dbReference type="SAM" id="Phobius"/>
    </source>
</evidence>
<evidence type="ECO:0000313" key="14">
    <source>
        <dbReference type="RefSeq" id="XP_012826101.2"/>
    </source>
</evidence>
<sequence length="426" mass="49876">MKKRTLCRRTVCLKLLCVALIVTGVLFTTLQILDVSTEERRNEQRNPPMTQCVPILRPTPASRGEHYNNENKERENSSCKAITNIFFLKTHKTASSTIMNILLRYGEFHNLTFALPLYNNSQFLYPKYFSASFVDGFSARSKDTYHIMCHHMRFLLTEVEKVVPANTFYFTILRNPVSLMESSFSYYKSTDSFIRAKSLEDFLSKTSYYYRGNSHARNIMTFDLGFNHNGKESPKHFRLTGKMVEATYDLVLITEYFDESLVLLKDALCWTFDDVLSFPLNTRTNSTKLTISQETQEKIKSWNQLDWQLYVYFNNSFWERVEKFGKERMQREIEELRKRRDQMSKLCLQNTAVASKIRDKSLIPYQSGKAIILGYNLKSGLGKAEQLLCQRLVTPEIQYTNLLWAKQRKSKFSSIKSWIIGVRRPK</sequence>
<dbReference type="HOGENOM" id="CLU_040616_1_1_1"/>
<dbReference type="OrthoDB" id="514299at2759"/>
<evidence type="ECO:0000256" key="10">
    <source>
        <dbReference type="SAM" id="MobiDB-lite"/>
    </source>
</evidence>
<dbReference type="GeneTree" id="ENSGT00950000182923"/>
<gene>
    <name evidence="12 14 15" type="primary">gal3st2</name>
</gene>
<dbReference type="AlphaFoldDB" id="F6T055"/>
<evidence type="ECO:0000256" key="3">
    <source>
        <dbReference type="ARBA" id="ARBA00022679"/>
    </source>
</evidence>
<dbReference type="Proteomes" id="UP000008143">
    <property type="component" value="Chromosome 5"/>
</dbReference>
<name>F6T055_XENTR</name>
<keyword evidence="5" id="KW-0735">Signal-anchor</keyword>
<feature type="compositionally biased region" description="Basic and acidic residues" evidence="10">
    <location>
        <begin position="63"/>
        <end position="73"/>
    </location>
</feature>
<evidence type="ECO:0000313" key="13">
    <source>
        <dbReference type="Proteomes" id="UP000008143"/>
    </source>
</evidence>
<proteinExistence type="inferred from homology"/>
<dbReference type="Xenbase" id="XB-GENE-6049786">
    <property type="gene designation" value="gal3st2"/>
</dbReference>
<dbReference type="KEGG" id="xtr:100487128"/>
<evidence type="ECO:0000256" key="2">
    <source>
        <dbReference type="ARBA" id="ARBA00008124"/>
    </source>
</evidence>
<keyword evidence="3" id="KW-0808">Transferase</keyword>
<evidence type="ECO:0000256" key="8">
    <source>
        <dbReference type="ARBA" id="ARBA00023136"/>
    </source>
</evidence>
<dbReference type="eggNOG" id="ENOG502QTXT">
    <property type="taxonomic scope" value="Eukaryota"/>
</dbReference>
<dbReference type="Pfam" id="PF06990">
    <property type="entry name" value="Gal-3-0_sulfotr"/>
    <property type="match status" value="1"/>
</dbReference>
<dbReference type="ExpressionAtlas" id="F6T055">
    <property type="expression patterns" value="baseline"/>
</dbReference>
<dbReference type="GeneID" id="100487128"/>
<dbReference type="GO" id="GO:0050694">
    <property type="term" value="F:galactose 3-O-sulfotransferase activity"/>
    <property type="evidence" value="ECO:0000318"/>
    <property type="project" value="GO_Central"/>
</dbReference>
<keyword evidence="4 11" id="KW-0812">Transmembrane</keyword>
<dbReference type="CTD" id="64090"/>
<keyword evidence="7" id="KW-0333">Golgi apparatus</keyword>
<evidence type="ECO:0000256" key="4">
    <source>
        <dbReference type="ARBA" id="ARBA00022692"/>
    </source>
</evidence>
<dbReference type="PANTHER" id="PTHR14647:SF62">
    <property type="entry name" value="GALACTOSE-3-O-SULFOTRANSFERASE 2"/>
    <property type="match status" value="1"/>
</dbReference>
<feature type="region of interest" description="Disordered" evidence="10">
    <location>
        <begin position="37"/>
        <end position="73"/>
    </location>
</feature>
<dbReference type="Bgee" id="ENSXETG00000015660">
    <property type="expression patterns" value="Expressed in testis and 1 other cell type or tissue"/>
</dbReference>
<keyword evidence="9" id="KW-0325">Glycoprotein</keyword>
<dbReference type="OMA" id="YPHHFLA"/>
<accession>F6T055</accession>
<dbReference type="GO" id="GO:0001733">
    <property type="term" value="F:galactosylceramide sulfotransferase activity"/>
    <property type="evidence" value="ECO:0007669"/>
    <property type="project" value="InterPro"/>
</dbReference>
<dbReference type="AGR" id="Xenbase:XB-GENE-6049786"/>
<comment type="similarity">
    <text evidence="2">Belongs to the galactose-3-O-sulfotransferase family.</text>
</comment>
<dbReference type="RefSeq" id="XP_012826101.2">
    <property type="nucleotide sequence ID" value="XM_012970647.2"/>
</dbReference>
<feature type="transmembrane region" description="Helical" evidence="11">
    <location>
        <begin position="12"/>
        <end position="33"/>
    </location>
</feature>
<keyword evidence="6 11" id="KW-1133">Transmembrane helix</keyword>
<reference evidence="14" key="3">
    <citation type="submission" date="2025-04" db="UniProtKB">
        <authorList>
            <consortium name="RefSeq"/>
        </authorList>
    </citation>
    <scope>IDENTIFICATION</scope>
    <source>
        <strain evidence="14">Nigerian</strain>
        <tissue evidence="14">Liver and blood</tissue>
    </source>
</reference>
<dbReference type="Ensembl" id="ENSXETT00000034169">
    <property type="protein sequence ID" value="ENSXETP00000034169"/>
    <property type="gene ID" value="ENSXETG00000015660"/>
</dbReference>
<evidence type="ECO:0000256" key="7">
    <source>
        <dbReference type="ARBA" id="ARBA00023034"/>
    </source>
</evidence>
<protein>
    <submittedName>
        <fullName evidence="12 14">Galactose-3-O-sulfotransferase 2</fullName>
    </submittedName>
</protein>
<evidence type="ECO:0000313" key="12">
    <source>
        <dbReference type="Ensembl" id="ENSXETP00000034169"/>
    </source>
</evidence>
<dbReference type="PANTHER" id="PTHR14647">
    <property type="entry name" value="GALACTOSE-3-O-SULFOTRANSFERASE"/>
    <property type="match status" value="1"/>
</dbReference>
<keyword evidence="8 11" id="KW-0472">Membrane</keyword>
<reference evidence="12" key="1">
    <citation type="journal article" date="2010" name="Science">
        <title>The genome of the Western clawed frog Xenopus tropicalis.</title>
        <authorList>
            <person name="Hellsten U."/>
            <person name="Harland R.M."/>
            <person name="Gilchrist M.J."/>
            <person name="Hendrix D."/>
            <person name="Jurka J."/>
            <person name="Kapitonov V."/>
            <person name="Ovcharenko I."/>
            <person name="Putnam N.H."/>
            <person name="Shu S."/>
            <person name="Taher L."/>
            <person name="Blitz I.L."/>
            <person name="Blumberg B."/>
            <person name="Dichmann D.S."/>
            <person name="Dubchak I."/>
            <person name="Amaya E."/>
            <person name="Detter J.C."/>
            <person name="Fletcher R."/>
            <person name="Gerhard D.S."/>
            <person name="Goodstein D."/>
            <person name="Graves T."/>
            <person name="Grigoriev I.V."/>
            <person name="Grimwood J."/>
            <person name="Kawashima T."/>
            <person name="Lindquist E."/>
            <person name="Lucas S.M."/>
            <person name="Mead P.E."/>
            <person name="Mitros T."/>
            <person name="Ogino H."/>
            <person name="Ohta Y."/>
            <person name="Poliakov A.V."/>
            <person name="Pollet N."/>
            <person name="Robert J."/>
            <person name="Salamov A."/>
            <person name="Sater A.K."/>
            <person name="Schmutz J."/>
            <person name="Terry A."/>
            <person name="Vize P.D."/>
            <person name="Warren W.C."/>
            <person name="Wells D."/>
            <person name="Wills A."/>
            <person name="Wilson R.K."/>
            <person name="Zimmerman L.B."/>
            <person name="Zorn A.M."/>
            <person name="Grainger R."/>
            <person name="Grammer T."/>
            <person name="Khokha M.K."/>
            <person name="Richardson P.M."/>
            <person name="Rokhsar D.S."/>
        </authorList>
    </citation>
    <scope>NUCLEOTIDE SEQUENCE [LARGE SCALE GENOMIC DNA]</scope>
    <source>
        <strain evidence="12">Nigerian</strain>
    </source>
</reference>
<organism evidence="12">
    <name type="scientific">Xenopus tropicalis</name>
    <name type="common">Western clawed frog</name>
    <name type="synonym">Silurana tropicalis</name>
    <dbReference type="NCBI Taxonomy" id="8364"/>
    <lineage>
        <taxon>Eukaryota</taxon>
        <taxon>Metazoa</taxon>
        <taxon>Chordata</taxon>
        <taxon>Craniata</taxon>
        <taxon>Vertebrata</taxon>
        <taxon>Euteleostomi</taxon>
        <taxon>Amphibia</taxon>
        <taxon>Batrachia</taxon>
        <taxon>Anura</taxon>
        <taxon>Pipoidea</taxon>
        <taxon>Pipidae</taxon>
        <taxon>Xenopodinae</taxon>
        <taxon>Xenopus</taxon>
        <taxon>Silurana</taxon>
    </lineage>
</organism>
<evidence type="ECO:0000256" key="5">
    <source>
        <dbReference type="ARBA" id="ARBA00022968"/>
    </source>
</evidence>
<evidence type="ECO:0000256" key="9">
    <source>
        <dbReference type="ARBA" id="ARBA00023180"/>
    </source>
</evidence>
<dbReference type="Gene3D" id="3.40.50.300">
    <property type="entry name" value="P-loop containing nucleotide triphosphate hydrolases"/>
    <property type="match status" value="1"/>
</dbReference>
<dbReference type="GO" id="GO:0009247">
    <property type="term" value="P:glycolipid biosynthetic process"/>
    <property type="evidence" value="ECO:0007669"/>
    <property type="project" value="InterPro"/>
</dbReference>
<dbReference type="InterPro" id="IPR009729">
    <property type="entry name" value="Gal-3-0_sulfotransfrase"/>
</dbReference>
<reference evidence="12" key="2">
    <citation type="submission" date="2011-06" db="UniProtKB">
        <authorList>
            <consortium name="Ensembl"/>
        </authorList>
    </citation>
    <scope>IDENTIFICATION</scope>
</reference>
<evidence type="ECO:0000313" key="15">
    <source>
        <dbReference type="Xenbase" id="XB-GENE-6049786"/>
    </source>
</evidence>
<dbReference type="SUPFAM" id="SSF52540">
    <property type="entry name" value="P-loop containing nucleoside triphosphate hydrolases"/>
    <property type="match status" value="1"/>
</dbReference>
<dbReference type="InterPro" id="IPR027417">
    <property type="entry name" value="P-loop_NTPase"/>
</dbReference>
<evidence type="ECO:0000256" key="6">
    <source>
        <dbReference type="ARBA" id="ARBA00022989"/>
    </source>
</evidence>
<dbReference type="GO" id="GO:0000139">
    <property type="term" value="C:Golgi membrane"/>
    <property type="evidence" value="ECO:0007669"/>
    <property type="project" value="UniProtKB-SubCell"/>
</dbReference>
<evidence type="ECO:0000256" key="1">
    <source>
        <dbReference type="ARBA" id="ARBA00004323"/>
    </source>
</evidence>
<keyword evidence="13" id="KW-1185">Reference proteome</keyword>